<keyword evidence="8" id="KW-1185">Reference proteome</keyword>
<evidence type="ECO:0000256" key="2">
    <source>
        <dbReference type="ARBA" id="ARBA00022475"/>
    </source>
</evidence>
<protein>
    <submittedName>
        <fullName evidence="7">LysE family translocator</fullName>
    </submittedName>
</protein>
<sequence length="192" mass="19860">MDALIGLVGFAAVTTITPGPNNAMLMASGATVGLRGSWRHMAGIMLGFAAMVLVLGAGLAPAVQAHSGLRRVMQAAGLAYVLWLAWKIAQARPSQAKAAGRPVGLWQAAAFQWVNPKAWAMVLAALATYGAALGGPLPVALAFAAVGLPCHLLWVVAGARIARMIDAPDRLRLFNMAMAGIMVLSMLPVLIA</sequence>
<feature type="transmembrane region" description="Helical" evidence="6">
    <location>
        <begin position="42"/>
        <end position="63"/>
    </location>
</feature>
<dbReference type="GO" id="GO:0005886">
    <property type="term" value="C:plasma membrane"/>
    <property type="evidence" value="ECO:0007669"/>
    <property type="project" value="UniProtKB-SubCell"/>
</dbReference>
<evidence type="ECO:0000313" key="8">
    <source>
        <dbReference type="Proteomes" id="UP000304880"/>
    </source>
</evidence>
<keyword evidence="3 6" id="KW-0812">Transmembrane</keyword>
<organism evidence="7 8">
    <name type="scientific">Paracoccus haeundaensis</name>
    <dbReference type="NCBI Taxonomy" id="225362"/>
    <lineage>
        <taxon>Bacteria</taxon>
        <taxon>Pseudomonadati</taxon>
        <taxon>Pseudomonadota</taxon>
        <taxon>Alphaproteobacteria</taxon>
        <taxon>Rhodobacterales</taxon>
        <taxon>Paracoccaceae</taxon>
        <taxon>Paracoccus</taxon>
    </lineage>
</organism>
<dbReference type="AlphaFoldDB" id="A0A5C4R1X4"/>
<accession>A0A5C4R1X4</accession>
<proteinExistence type="predicted"/>
<evidence type="ECO:0000256" key="3">
    <source>
        <dbReference type="ARBA" id="ARBA00022692"/>
    </source>
</evidence>
<evidence type="ECO:0000313" key="7">
    <source>
        <dbReference type="EMBL" id="TNH37960.1"/>
    </source>
</evidence>
<dbReference type="PANTHER" id="PTHR30086:SF20">
    <property type="entry name" value="ARGININE EXPORTER PROTEIN ARGO-RELATED"/>
    <property type="match status" value="1"/>
</dbReference>
<dbReference type="Pfam" id="PF01810">
    <property type="entry name" value="LysE"/>
    <property type="match status" value="1"/>
</dbReference>
<keyword evidence="5 6" id="KW-0472">Membrane</keyword>
<feature type="transmembrane region" description="Helical" evidence="6">
    <location>
        <begin position="118"/>
        <end position="135"/>
    </location>
</feature>
<dbReference type="PANTHER" id="PTHR30086">
    <property type="entry name" value="ARGININE EXPORTER PROTEIN ARGO"/>
    <property type="match status" value="1"/>
</dbReference>
<dbReference type="RefSeq" id="WP_139599483.1">
    <property type="nucleotide sequence ID" value="NZ_VDDC01000042.1"/>
</dbReference>
<dbReference type="GO" id="GO:0015171">
    <property type="term" value="F:amino acid transmembrane transporter activity"/>
    <property type="evidence" value="ECO:0007669"/>
    <property type="project" value="TreeGrafter"/>
</dbReference>
<keyword evidence="4 6" id="KW-1133">Transmembrane helix</keyword>
<comment type="caution">
    <text evidence="7">The sequence shown here is derived from an EMBL/GenBank/DDBJ whole genome shotgun (WGS) entry which is preliminary data.</text>
</comment>
<dbReference type="InterPro" id="IPR001123">
    <property type="entry name" value="LeuE-type"/>
</dbReference>
<gene>
    <name evidence="7" type="ORF">FHD67_17420</name>
</gene>
<evidence type="ECO:0000256" key="6">
    <source>
        <dbReference type="SAM" id="Phobius"/>
    </source>
</evidence>
<feature type="transmembrane region" description="Helical" evidence="6">
    <location>
        <begin position="141"/>
        <end position="161"/>
    </location>
</feature>
<evidence type="ECO:0000256" key="5">
    <source>
        <dbReference type="ARBA" id="ARBA00023136"/>
    </source>
</evidence>
<dbReference type="GO" id="GO:0033228">
    <property type="term" value="P:cysteine export across plasma membrane"/>
    <property type="evidence" value="ECO:0007669"/>
    <property type="project" value="TreeGrafter"/>
</dbReference>
<comment type="subcellular location">
    <subcellularLocation>
        <location evidence="1">Cell membrane</location>
        <topology evidence="1">Multi-pass membrane protein</topology>
    </subcellularLocation>
</comment>
<dbReference type="Proteomes" id="UP000304880">
    <property type="component" value="Unassembled WGS sequence"/>
</dbReference>
<dbReference type="EMBL" id="VDDC01000042">
    <property type="protein sequence ID" value="TNH37960.1"/>
    <property type="molecule type" value="Genomic_DNA"/>
</dbReference>
<name>A0A5C4R1X4_9RHOB</name>
<evidence type="ECO:0000256" key="1">
    <source>
        <dbReference type="ARBA" id="ARBA00004651"/>
    </source>
</evidence>
<evidence type="ECO:0000256" key="4">
    <source>
        <dbReference type="ARBA" id="ARBA00022989"/>
    </source>
</evidence>
<feature type="transmembrane region" description="Helical" evidence="6">
    <location>
        <begin position="173"/>
        <end position="191"/>
    </location>
</feature>
<reference evidence="7 8" key="1">
    <citation type="submission" date="2019-06" db="EMBL/GenBank/DDBJ databases">
        <authorList>
            <person name="Li J."/>
        </authorList>
    </citation>
    <scope>NUCLEOTIDE SEQUENCE [LARGE SCALE GENOMIC DNA]</scope>
    <source>
        <strain evidence="7 8">CGMCC 1.8012</strain>
    </source>
</reference>
<keyword evidence="2" id="KW-1003">Cell membrane</keyword>